<dbReference type="SUPFAM" id="SSF56954">
    <property type="entry name" value="Outer membrane efflux proteins (OEP)"/>
    <property type="match status" value="1"/>
</dbReference>
<dbReference type="RefSeq" id="WP_369328371.1">
    <property type="nucleotide sequence ID" value="NZ_JAULBC010000001.1"/>
</dbReference>
<evidence type="ECO:0000313" key="4">
    <source>
        <dbReference type="EMBL" id="MEX6686974.1"/>
    </source>
</evidence>
<keyword evidence="3" id="KW-0732">Signal</keyword>
<dbReference type="Gene3D" id="1.20.1600.10">
    <property type="entry name" value="Outer membrane efflux proteins (OEP)"/>
    <property type="match status" value="1"/>
</dbReference>
<keyword evidence="2" id="KW-0175">Coiled coil</keyword>
<keyword evidence="5" id="KW-1185">Reference proteome</keyword>
<feature type="coiled-coil region" evidence="2">
    <location>
        <begin position="301"/>
        <end position="328"/>
    </location>
</feature>
<feature type="chain" id="PRO_5047183540" evidence="3">
    <location>
        <begin position="19"/>
        <end position="414"/>
    </location>
</feature>
<dbReference type="PANTHER" id="PTHR30203">
    <property type="entry name" value="OUTER MEMBRANE CATION EFFLUX PROTEIN"/>
    <property type="match status" value="1"/>
</dbReference>
<dbReference type="Pfam" id="PF02321">
    <property type="entry name" value="OEP"/>
    <property type="match status" value="1"/>
</dbReference>
<feature type="signal peptide" evidence="3">
    <location>
        <begin position="1"/>
        <end position="18"/>
    </location>
</feature>
<dbReference type="EMBL" id="JAULBC010000001">
    <property type="protein sequence ID" value="MEX6686974.1"/>
    <property type="molecule type" value="Genomic_DNA"/>
</dbReference>
<protein>
    <submittedName>
        <fullName evidence="4">TolC family protein</fullName>
    </submittedName>
</protein>
<dbReference type="InterPro" id="IPR003423">
    <property type="entry name" value="OMP_efflux"/>
</dbReference>
<name>A0ABV3ZEZ5_9BACT</name>
<accession>A0ABV3ZEZ5</accession>
<dbReference type="InterPro" id="IPR010131">
    <property type="entry name" value="MdtP/NodT-like"/>
</dbReference>
<comment type="caution">
    <text evidence="4">The sequence shown here is derived from an EMBL/GenBank/DDBJ whole genome shotgun (WGS) entry which is preliminary data.</text>
</comment>
<evidence type="ECO:0000256" key="3">
    <source>
        <dbReference type="SAM" id="SignalP"/>
    </source>
</evidence>
<comment type="similarity">
    <text evidence="1">Belongs to the outer membrane factor (OMF) (TC 1.B.17) family.</text>
</comment>
<evidence type="ECO:0000256" key="2">
    <source>
        <dbReference type="SAM" id="Coils"/>
    </source>
</evidence>
<dbReference type="Proteomes" id="UP001560573">
    <property type="component" value="Unassembled WGS sequence"/>
</dbReference>
<evidence type="ECO:0000256" key="1">
    <source>
        <dbReference type="ARBA" id="ARBA00007613"/>
    </source>
</evidence>
<gene>
    <name evidence="4" type="ORF">QTN47_05690</name>
</gene>
<sequence length="414" mass="47878">MKYLLLISFLTLSLGAYSQSRMKLDEILQTVQANHPSVKMYDAEVQSMDAAAKGAKSWMPPEFGTGLWMVPYNTALWKKQPEGMNGMGQYAVSAQQMFPNKKEQQANAQYMQAMSSVNKENKEGTLNELYASAKSSFYAWIILQKKLKVLDDNEDVLNFMIKSAELRYKNGLGKINAYYKAKAAIAKLESDRIALQNDVQQQKVLLNTLMNREKMTDFSIDTSYELKEYDFHDDSYFVQTRSDIKAVERNIDLTYLQQNLEKSKLKPQFGVRYEHMFGFGGIPMQYSLMAMMKLPIAGWSSKMYKANVESLKWKAESLEQQKQMMVNEASGMSNGMMAAIKSKKKQVLLYEQNIMPAVQKNFQSMQLAYEQNTEELFELFDAWETMNMTRMEYFDQLQELLNMQVILEKVLQQK</sequence>
<evidence type="ECO:0000313" key="5">
    <source>
        <dbReference type="Proteomes" id="UP001560573"/>
    </source>
</evidence>
<organism evidence="4 5">
    <name type="scientific">Danxiaibacter flavus</name>
    <dbReference type="NCBI Taxonomy" id="3049108"/>
    <lineage>
        <taxon>Bacteria</taxon>
        <taxon>Pseudomonadati</taxon>
        <taxon>Bacteroidota</taxon>
        <taxon>Chitinophagia</taxon>
        <taxon>Chitinophagales</taxon>
        <taxon>Chitinophagaceae</taxon>
        <taxon>Danxiaibacter</taxon>
    </lineage>
</organism>
<proteinExistence type="inferred from homology"/>
<reference evidence="4 5" key="1">
    <citation type="submission" date="2023-07" db="EMBL/GenBank/DDBJ databases">
        <authorList>
            <person name="Lian W.-H."/>
        </authorList>
    </citation>
    <scope>NUCLEOTIDE SEQUENCE [LARGE SCALE GENOMIC DNA]</scope>
    <source>
        <strain evidence="4 5">SYSU DXS3180</strain>
    </source>
</reference>